<feature type="coiled-coil region" evidence="2">
    <location>
        <begin position="268"/>
        <end position="330"/>
    </location>
</feature>
<keyword evidence="4" id="KW-1185">Reference proteome</keyword>
<dbReference type="RefSeq" id="WP_137600647.1">
    <property type="nucleotide sequence ID" value="NZ_BJDT01000004.1"/>
</dbReference>
<dbReference type="Pfam" id="PF05816">
    <property type="entry name" value="TelA"/>
    <property type="match status" value="1"/>
</dbReference>
<dbReference type="PANTHER" id="PTHR38432:SF1">
    <property type="entry name" value="TELA-LIKE PROTEIN SAOUHSC_01408"/>
    <property type="match status" value="1"/>
</dbReference>
<dbReference type="EMBL" id="JBHSSG010000010">
    <property type="protein sequence ID" value="MFC6178626.1"/>
    <property type="molecule type" value="Genomic_DNA"/>
</dbReference>
<protein>
    <submittedName>
        <fullName evidence="3">Toxic anion resistance protein</fullName>
    </submittedName>
</protein>
<evidence type="ECO:0000313" key="3">
    <source>
        <dbReference type="EMBL" id="MFC6178626.1"/>
    </source>
</evidence>
<organism evidence="3 4">
    <name type="scientific">Weissella sagaensis</name>
    <dbReference type="NCBI Taxonomy" id="2559928"/>
    <lineage>
        <taxon>Bacteria</taxon>
        <taxon>Bacillati</taxon>
        <taxon>Bacillota</taxon>
        <taxon>Bacilli</taxon>
        <taxon>Lactobacillales</taxon>
        <taxon>Lactobacillaceae</taxon>
        <taxon>Weissella</taxon>
    </lineage>
</organism>
<comment type="similarity">
    <text evidence="1">Belongs to the TelA family.</text>
</comment>
<evidence type="ECO:0000256" key="2">
    <source>
        <dbReference type="SAM" id="Coils"/>
    </source>
</evidence>
<gene>
    <name evidence="3" type="ORF">ACFQGR_04405</name>
</gene>
<reference evidence="4" key="1">
    <citation type="journal article" date="2019" name="Int. J. Syst. Evol. Microbiol.">
        <title>The Global Catalogue of Microorganisms (GCM) 10K type strain sequencing project: providing services to taxonomists for standard genome sequencing and annotation.</title>
        <authorList>
            <consortium name="The Broad Institute Genomics Platform"/>
            <consortium name="The Broad Institute Genome Sequencing Center for Infectious Disease"/>
            <person name="Wu L."/>
            <person name="Ma J."/>
        </authorList>
    </citation>
    <scope>NUCLEOTIDE SEQUENCE [LARGE SCALE GENOMIC DNA]</scope>
    <source>
        <strain evidence="4">CCM 8924</strain>
    </source>
</reference>
<dbReference type="PANTHER" id="PTHR38432">
    <property type="entry name" value="TELA-LIKE PROTEIN SAOUHSC_01408"/>
    <property type="match status" value="1"/>
</dbReference>
<sequence length="335" mass="38281">MLEKHTLPTSDEATNYKKLTPKERVKALQLAQSLDANNDKSILEYGLATQKNLLEFYQKITMTSHVKDIHSGINDALNMLKPVIDQIDANQLMPIQQGFLAHVFNNMQATVDALIEQYRQISADVAEISNQLHVFQQEMINENEWLTSVYQENELYAKKISISQAGAAMKLTDIEKRELPSAIKITEITQIQQLDQFKKLLLARIKNLDLTSRLIANQSVQIQALKANNQSLIDEISINFNTVLAAWQNQFILTLTLFSQKQIGYRHKKNTSLQVSESTENIQQLQQVQQHLIAITTAVKIDQRSSYKKIKVLEQKMQTLIGRLNQLIDNAMSYD</sequence>
<comment type="caution">
    <text evidence="3">The sequence shown here is derived from an EMBL/GenBank/DDBJ whole genome shotgun (WGS) entry which is preliminary data.</text>
</comment>
<evidence type="ECO:0000256" key="1">
    <source>
        <dbReference type="ARBA" id="ARBA00005541"/>
    </source>
</evidence>
<evidence type="ECO:0000313" key="4">
    <source>
        <dbReference type="Proteomes" id="UP001596158"/>
    </source>
</evidence>
<name>A0ABW1RT54_9LACO</name>
<dbReference type="InterPro" id="IPR008863">
    <property type="entry name" value="Toxic_anion-R_TelA"/>
</dbReference>
<accession>A0ABW1RT54</accession>
<dbReference type="Proteomes" id="UP001596158">
    <property type="component" value="Unassembled WGS sequence"/>
</dbReference>
<proteinExistence type="inferred from homology"/>
<keyword evidence="2" id="KW-0175">Coiled coil</keyword>